<sequence length="166" mass="19889">MDPISLEQWIKTHSIIERTINGFWVCFKNYLNEYPEEVNMFSDEINLDDITIKVDTIAYKTTFHPEYQIADSEYSQEVVSIFDVLYRNKNIGYYKMFFYLDGECYDDSLVTEWTKWYITIKLESLIELQRDLNNELINNNVKVEEASIFQNILESKITKIRAQIYN</sequence>
<comment type="caution">
    <text evidence="1">The sequence shown here is derived from an EMBL/GenBank/DDBJ whole genome shotgun (WGS) entry which is preliminary data.</text>
</comment>
<organism evidence="1 2">
    <name type="scientific">Cohnella terricola</name>
    <dbReference type="NCBI Taxonomy" id="1289167"/>
    <lineage>
        <taxon>Bacteria</taxon>
        <taxon>Bacillati</taxon>
        <taxon>Bacillota</taxon>
        <taxon>Bacilli</taxon>
        <taxon>Bacillales</taxon>
        <taxon>Paenibacillaceae</taxon>
        <taxon>Cohnella</taxon>
    </lineage>
</organism>
<accession>A0A559J8M8</accession>
<name>A0A559J8M8_9BACL</name>
<dbReference type="Proteomes" id="UP000316330">
    <property type="component" value="Unassembled WGS sequence"/>
</dbReference>
<dbReference type="RefSeq" id="WP_144706264.1">
    <property type="nucleotide sequence ID" value="NZ_VNJJ01000017.1"/>
</dbReference>
<evidence type="ECO:0000313" key="2">
    <source>
        <dbReference type="Proteomes" id="UP000316330"/>
    </source>
</evidence>
<protein>
    <submittedName>
        <fullName evidence="1">Uncharacterized protein</fullName>
    </submittedName>
</protein>
<proteinExistence type="predicted"/>
<gene>
    <name evidence="1" type="ORF">FPZ45_21205</name>
</gene>
<reference evidence="1 2" key="1">
    <citation type="submission" date="2019-07" db="EMBL/GenBank/DDBJ databases">
        <authorList>
            <person name="Kim J."/>
        </authorList>
    </citation>
    <scope>NUCLEOTIDE SEQUENCE [LARGE SCALE GENOMIC DNA]</scope>
    <source>
        <strain evidence="1 2">G13</strain>
    </source>
</reference>
<evidence type="ECO:0000313" key="1">
    <source>
        <dbReference type="EMBL" id="TVX96233.1"/>
    </source>
</evidence>
<dbReference type="OrthoDB" id="2082543at2"/>
<dbReference type="AlphaFoldDB" id="A0A559J8M8"/>
<dbReference type="EMBL" id="VNJJ01000017">
    <property type="protein sequence ID" value="TVX96233.1"/>
    <property type="molecule type" value="Genomic_DNA"/>
</dbReference>
<keyword evidence="2" id="KW-1185">Reference proteome</keyword>